<dbReference type="InterPro" id="IPR036661">
    <property type="entry name" value="Luciferase-like_sf"/>
</dbReference>
<dbReference type="PANTHER" id="PTHR30137:SF6">
    <property type="entry name" value="LUCIFERASE-LIKE MONOOXYGENASE"/>
    <property type="match status" value="1"/>
</dbReference>
<dbReference type="InterPro" id="IPR019949">
    <property type="entry name" value="CmoO-like"/>
</dbReference>
<keyword evidence="4" id="KW-1185">Reference proteome</keyword>
<reference evidence="3 4" key="1">
    <citation type="submission" date="2020-11" db="EMBL/GenBank/DDBJ databases">
        <authorList>
            <person name="Peeters C."/>
        </authorList>
    </citation>
    <scope>NUCLEOTIDE SEQUENCE [LARGE SCALE GENOMIC DNA]</scope>
    <source>
        <strain evidence="3 4">LMG 8286</strain>
    </source>
</reference>
<dbReference type="SUPFAM" id="SSF51679">
    <property type="entry name" value="Bacterial luciferase-like"/>
    <property type="match status" value="1"/>
</dbReference>
<gene>
    <name evidence="3" type="ORF">LMG8286_01507</name>
</gene>
<comment type="caution">
    <text evidence="3">The sequence shown here is derived from an EMBL/GenBank/DDBJ whole genome shotgun (WGS) entry which is preliminary data.</text>
</comment>
<dbReference type="Gene3D" id="3.20.20.30">
    <property type="entry name" value="Luciferase-like domain"/>
    <property type="match status" value="1"/>
</dbReference>
<dbReference type="PANTHER" id="PTHR30137">
    <property type="entry name" value="LUCIFERASE-LIKE MONOOXYGENASE"/>
    <property type="match status" value="1"/>
</dbReference>
<evidence type="ECO:0000313" key="4">
    <source>
        <dbReference type="Proteomes" id="UP000789359"/>
    </source>
</evidence>
<evidence type="ECO:0000313" key="3">
    <source>
        <dbReference type="EMBL" id="CAD7288760.1"/>
    </source>
</evidence>
<dbReference type="Pfam" id="PF00296">
    <property type="entry name" value="Bac_luciferase"/>
    <property type="match status" value="1"/>
</dbReference>
<organism evidence="3 4">
    <name type="scientific">Campylobacter suis</name>
    <dbReference type="NCBI Taxonomy" id="2790657"/>
    <lineage>
        <taxon>Bacteria</taxon>
        <taxon>Pseudomonadati</taxon>
        <taxon>Campylobacterota</taxon>
        <taxon>Epsilonproteobacteria</taxon>
        <taxon>Campylobacterales</taxon>
        <taxon>Campylobacteraceae</taxon>
        <taxon>Campylobacter</taxon>
    </lineage>
</organism>
<feature type="domain" description="Luciferase-like" evidence="2">
    <location>
        <begin position="1"/>
        <end position="320"/>
    </location>
</feature>
<dbReference type="InterPro" id="IPR011251">
    <property type="entry name" value="Luciferase-like_dom"/>
</dbReference>
<sequence length="350" mass="38514">MKLSILNLAPLRKGQNQKDAIDALVRLAQHAENIGIKRYWIAEHHNMSNLASSATQLLIAHVLSQTNKICVGSGGVMLPNHSPYSIAEQYGTLQTLYSDRVELGLGRAPGTDSQTAKAIRRGGDIFGVYDFEAEISELRGYFDGTNAVKAYPANGLNVPFYILGSSTESAYLAAKLGLPYAFASHFAPRQLALAVSIYKQNFSPSKYLEKPYTIVGANVIIADTNEQATSLATTQTRFFLNVVTNGRDPLCPPARSDDEIFNSSKKAKNTPHFGPISFQQDALKERERAVVEQMTACSFIGSAKNVRDELVEFHAELGFDEIMAVSYIFDENLQFASYSALKQIVDEIKE</sequence>
<name>A0ABM8Q713_9BACT</name>
<accession>A0ABM8Q713</accession>
<evidence type="ECO:0000256" key="1">
    <source>
        <dbReference type="ARBA" id="ARBA00007789"/>
    </source>
</evidence>
<evidence type="ECO:0000259" key="2">
    <source>
        <dbReference type="Pfam" id="PF00296"/>
    </source>
</evidence>
<comment type="similarity">
    <text evidence="1">To bacterial alkanal monooxygenase alpha and beta chains.</text>
</comment>
<dbReference type="RefSeq" id="WP_230057249.1">
    <property type="nucleotide sequence ID" value="NZ_CAJHOE010000004.1"/>
</dbReference>
<proteinExistence type="predicted"/>
<dbReference type="Proteomes" id="UP000789359">
    <property type="component" value="Unassembled WGS sequence"/>
</dbReference>
<dbReference type="InterPro" id="IPR050766">
    <property type="entry name" value="Bact_Lucif_Oxidored"/>
</dbReference>
<dbReference type="EMBL" id="CAJHOE010000004">
    <property type="protein sequence ID" value="CAD7288760.1"/>
    <property type="molecule type" value="Genomic_DNA"/>
</dbReference>
<protein>
    <recommendedName>
        <fullName evidence="2">Luciferase-like domain-containing protein</fullName>
    </recommendedName>
</protein>
<dbReference type="NCBIfam" id="TIGR03558">
    <property type="entry name" value="oxido_grp_1"/>
    <property type="match status" value="1"/>
</dbReference>